<organism evidence="3 4">
    <name type="scientific">Rhypophila decipiens</name>
    <dbReference type="NCBI Taxonomy" id="261697"/>
    <lineage>
        <taxon>Eukaryota</taxon>
        <taxon>Fungi</taxon>
        <taxon>Dikarya</taxon>
        <taxon>Ascomycota</taxon>
        <taxon>Pezizomycotina</taxon>
        <taxon>Sordariomycetes</taxon>
        <taxon>Sordariomycetidae</taxon>
        <taxon>Sordariales</taxon>
        <taxon>Naviculisporaceae</taxon>
        <taxon>Rhypophila</taxon>
    </lineage>
</organism>
<dbReference type="PANTHER" id="PTHR34502">
    <property type="entry name" value="DUF6594 DOMAIN-CONTAINING PROTEIN-RELATED"/>
    <property type="match status" value="1"/>
</dbReference>
<dbReference type="AlphaFoldDB" id="A0AAN7B772"/>
<feature type="domain" description="DUF6594" evidence="2">
    <location>
        <begin position="17"/>
        <end position="271"/>
    </location>
</feature>
<dbReference type="EMBL" id="MU858169">
    <property type="protein sequence ID" value="KAK4210640.1"/>
    <property type="molecule type" value="Genomic_DNA"/>
</dbReference>
<evidence type="ECO:0000313" key="3">
    <source>
        <dbReference type="EMBL" id="KAK4210640.1"/>
    </source>
</evidence>
<protein>
    <recommendedName>
        <fullName evidence="2">DUF6594 domain-containing protein</fullName>
    </recommendedName>
</protein>
<reference evidence="3" key="1">
    <citation type="journal article" date="2023" name="Mol. Phylogenet. Evol.">
        <title>Genome-scale phylogeny and comparative genomics of the fungal order Sordariales.</title>
        <authorList>
            <person name="Hensen N."/>
            <person name="Bonometti L."/>
            <person name="Westerberg I."/>
            <person name="Brannstrom I.O."/>
            <person name="Guillou S."/>
            <person name="Cros-Aarteil S."/>
            <person name="Calhoun S."/>
            <person name="Haridas S."/>
            <person name="Kuo A."/>
            <person name="Mondo S."/>
            <person name="Pangilinan J."/>
            <person name="Riley R."/>
            <person name="LaButti K."/>
            <person name="Andreopoulos B."/>
            <person name="Lipzen A."/>
            <person name="Chen C."/>
            <person name="Yan M."/>
            <person name="Daum C."/>
            <person name="Ng V."/>
            <person name="Clum A."/>
            <person name="Steindorff A."/>
            <person name="Ohm R.A."/>
            <person name="Martin F."/>
            <person name="Silar P."/>
            <person name="Natvig D.O."/>
            <person name="Lalanne C."/>
            <person name="Gautier V."/>
            <person name="Ament-Velasquez S.L."/>
            <person name="Kruys A."/>
            <person name="Hutchinson M.I."/>
            <person name="Powell A.J."/>
            <person name="Barry K."/>
            <person name="Miller A.N."/>
            <person name="Grigoriev I.V."/>
            <person name="Debuchy R."/>
            <person name="Gladieux P."/>
            <person name="Hiltunen Thoren M."/>
            <person name="Johannesson H."/>
        </authorList>
    </citation>
    <scope>NUCLEOTIDE SEQUENCE</scope>
    <source>
        <strain evidence="3">PSN293</strain>
    </source>
</reference>
<accession>A0AAN7B772</accession>
<keyword evidence="1" id="KW-1133">Transmembrane helix</keyword>
<feature type="transmembrane region" description="Helical" evidence="1">
    <location>
        <begin position="259"/>
        <end position="278"/>
    </location>
</feature>
<sequence>MTSTWMLSVGDYKPRNYHRLAEIMSKDKSWGIFRRFDELNMLHLMALQAEIIELRDLFRDRCRRDDAANLSPEDGLYSGYFHALRNSAPTGDTLSQLSQTLDPPKSQLHELQDFLRSSTGGKNFLKGSEAFTWKEPDPSAYLSVNRPSPENNPFTSFLTYRIAHLFHRLCGGRRSGIRSHKRFGKLVDEEAQLRSYSDSKLQKTSQIISVVVSSTLPVLTIFVLNTLDTTTKRLGLTVLFTGVFGLLLAFFSSAKRAEIFAATATFAAVEVVFIGTSIPNNGTATTGNG</sequence>
<comment type="caution">
    <text evidence="3">The sequence shown here is derived from an EMBL/GenBank/DDBJ whole genome shotgun (WGS) entry which is preliminary data.</text>
</comment>
<feature type="transmembrane region" description="Helical" evidence="1">
    <location>
        <begin position="233"/>
        <end position="252"/>
    </location>
</feature>
<gene>
    <name evidence="3" type="ORF">QBC37DRAFT_474901</name>
</gene>
<dbReference type="Proteomes" id="UP001301769">
    <property type="component" value="Unassembled WGS sequence"/>
</dbReference>
<reference evidence="3" key="2">
    <citation type="submission" date="2023-05" db="EMBL/GenBank/DDBJ databases">
        <authorList>
            <consortium name="Lawrence Berkeley National Laboratory"/>
            <person name="Steindorff A."/>
            <person name="Hensen N."/>
            <person name="Bonometti L."/>
            <person name="Westerberg I."/>
            <person name="Brannstrom I.O."/>
            <person name="Guillou S."/>
            <person name="Cros-Aarteil S."/>
            <person name="Calhoun S."/>
            <person name="Haridas S."/>
            <person name="Kuo A."/>
            <person name="Mondo S."/>
            <person name="Pangilinan J."/>
            <person name="Riley R."/>
            <person name="Labutti K."/>
            <person name="Andreopoulos B."/>
            <person name="Lipzen A."/>
            <person name="Chen C."/>
            <person name="Yanf M."/>
            <person name="Daum C."/>
            <person name="Ng V."/>
            <person name="Clum A."/>
            <person name="Ohm R."/>
            <person name="Martin F."/>
            <person name="Silar P."/>
            <person name="Natvig D."/>
            <person name="Lalanne C."/>
            <person name="Gautier V."/>
            <person name="Ament-Velasquez S.L."/>
            <person name="Kruys A."/>
            <person name="Hutchinson M.I."/>
            <person name="Powell A.J."/>
            <person name="Barry K."/>
            <person name="Miller A.N."/>
            <person name="Grigoriev I.V."/>
            <person name="Debuchy R."/>
            <person name="Gladieux P."/>
            <person name="Thoren M.H."/>
            <person name="Johannesson H."/>
        </authorList>
    </citation>
    <scope>NUCLEOTIDE SEQUENCE</scope>
    <source>
        <strain evidence="3">PSN293</strain>
    </source>
</reference>
<feature type="transmembrane region" description="Helical" evidence="1">
    <location>
        <begin position="207"/>
        <end position="227"/>
    </location>
</feature>
<proteinExistence type="predicted"/>
<keyword evidence="1" id="KW-0472">Membrane</keyword>
<dbReference type="Pfam" id="PF20237">
    <property type="entry name" value="DUF6594"/>
    <property type="match status" value="1"/>
</dbReference>
<evidence type="ECO:0000313" key="4">
    <source>
        <dbReference type="Proteomes" id="UP001301769"/>
    </source>
</evidence>
<dbReference type="PANTHER" id="PTHR34502:SF5">
    <property type="entry name" value="DUF6594 DOMAIN-CONTAINING PROTEIN"/>
    <property type="match status" value="1"/>
</dbReference>
<keyword evidence="4" id="KW-1185">Reference proteome</keyword>
<evidence type="ECO:0000256" key="1">
    <source>
        <dbReference type="SAM" id="Phobius"/>
    </source>
</evidence>
<keyword evidence="1" id="KW-0812">Transmembrane</keyword>
<name>A0AAN7B772_9PEZI</name>
<dbReference type="InterPro" id="IPR046529">
    <property type="entry name" value="DUF6594"/>
</dbReference>
<evidence type="ECO:0000259" key="2">
    <source>
        <dbReference type="Pfam" id="PF20237"/>
    </source>
</evidence>